<dbReference type="Pfam" id="PF12833">
    <property type="entry name" value="HTH_18"/>
    <property type="match status" value="1"/>
</dbReference>
<dbReference type="Proteomes" id="UP000027936">
    <property type="component" value="Unassembled WGS sequence"/>
</dbReference>
<name>A0A072NIU5_SCHAZ</name>
<dbReference type="EMBL" id="JJRY01000021">
    <property type="protein sequence ID" value="KEF36828.1"/>
    <property type="molecule type" value="Genomic_DNA"/>
</dbReference>
<dbReference type="InterPro" id="IPR001789">
    <property type="entry name" value="Sig_transdc_resp-reg_receiver"/>
</dbReference>
<evidence type="ECO:0000313" key="7">
    <source>
        <dbReference type="EMBL" id="KEF36828.1"/>
    </source>
</evidence>
<sequence length="361" mass="41726">MYNILLIDDEIIVREALKVILKDMENVEVVGEAASVEEALALIESNSPDMTFLDIKIPGTDIVYLIKFMKRLKPKNKVILLTDYGSSDFVFKALEMGADGYLLKPYPQKDIYKIVNLYLSQVSSHTENLEQIVEPFIDYIYKEDFKNSKEQLKAITEQLTLVCANNSHALCPVTDSIIKGLGTICREKQLLFSKRLEWKEKIQHINANTFESTMLCILEDIFKTMKDTESIKEIKVIQSVLNYIEKNFQKGVTLEEAAEFVHLSPFYLSKLFKKELKINFVNYVTERKIQKAKDLLESTDMPVLNIALELNYQEANYFSKVFKKIVGVTPTDYRKEKKDNPNSTAHLLKRNNYIPNGNWYV</sequence>
<dbReference type="OrthoDB" id="9794370at2"/>
<gene>
    <name evidence="7" type="ORF">M670_03910</name>
</gene>
<evidence type="ECO:0000256" key="2">
    <source>
        <dbReference type="ARBA" id="ARBA00023125"/>
    </source>
</evidence>
<dbReference type="SUPFAM" id="SSF52172">
    <property type="entry name" value="CheY-like"/>
    <property type="match status" value="1"/>
</dbReference>
<dbReference type="SUPFAM" id="SSF46689">
    <property type="entry name" value="Homeodomain-like"/>
    <property type="match status" value="2"/>
</dbReference>
<feature type="domain" description="Response regulatory" evidence="6">
    <location>
        <begin position="3"/>
        <end position="119"/>
    </location>
</feature>
<dbReference type="Pfam" id="PF00072">
    <property type="entry name" value="Response_reg"/>
    <property type="match status" value="1"/>
</dbReference>
<keyword evidence="1" id="KW-0805">Transcription regulation</keyword>
<dbReference type="GO" id="GO:0003700">
    <property type="term" value="F:DNA-binding transcription factor activity"/>
    <property type="evidence" value="ECO:0007669"/>
    <property type="project" value="InterPro"/>
</dbReference>
<evidence type="ECO:0000256" key="4">
    <source>
        <dbReference type="PROSITE-ProRule" id="PRU00169"/>
    </source>
</evidence>
<feature type="modified residue" description="4-aspartylphosphate" evidence="4">
    <location>
        <position position="54"/>
    </location>
</feature>
<dbReference type="SMART" id="SM00342">
    <property type="entry name" value="HTH_ARAC"/>
    <property type="match status" value="1"/>
</dbReference>
<comment type="caution">
    <text evidence="7">The sequence shown here is derived from an EMBL/GenBank/DDBJ whole genome shotgun (WGS) entry which is preliminary data.</text>
</comment>
<dbReference type="Gene3D" id="3.40.50.2300">
    <property type="match status" value="1"/>
</dbReference>
<dbReference type="RefSeq" id="WP_035197532.1">
    <property type="nucleotide sequence ID" value="NZ_JJRY01000021.1"/>
</dbReference>
<evidence type="ECO:0000313" key="8">
    <source>
        <dbReference type="Proteomes" id="UP000027936"/>
    </source>
</evidence>
<evidence type="ECO:0000256" key="3">
    <source>
        <dbReference type="ARBA" id="ARBA00023163"/>
    </source>
</evidence>
<organism evidence="7 8">
    <name type="scientific">Schinkia azotoformans MEV2011</name>
    <dbReference type="NCBI Taxonomy" id="1348973"/>
    <lineage>
        <taxon>Bacteria</taxon>
        <taxon>Bacillati</taxon>
        <taxon>Bacillota</taxon>
        <taxon>Bacilli</taxon>
        <taxon>Bacillales</taxon>
        <taxon>Bacillaceae</taxon>
        <taxon>Calidifontibacillus/Schinkia group</taxon>
        <taxon>Schinkia</taxon>
    </lineage>
</organism>
<protein>
    <submittedName>
        <fullName evidence="7">DNA-binding domain-containing protein, AraC-type</fullName>
    </submittedName>
</protein>
<dbReference type="InterPro" id="IPR058245">
    <property type="entry name" value="NreC/VraR/RcsB-like_REC"/>
</dbReference>
<keyword evidence="2 7" id="KW-0238">DNA-binding</keyword>
<dbReference type="GO" id="GO:0043565">
    <property type="term" value="F:sequence-specific DNA binding"/>
    <property type="evidence" value="ECO:0007669"/>
    <property type="project" value="InterPro"/>
</dbReference>
<dbReference type="Gene3D" id="1.10.10.60">
    <property type="entry name" value="Homeodomain-like"/>
    <property type="match status" value="2"/>
</dbReference>
<dbReference type="PANTHER" id="PTHR43280:SF10">
    <property type="entry name" value="REGULATORY PROTEIN POCR"/>
    <property type="match status" value="1"/>
</dbReference>
<dbReference type="PRINTS" id="PR00032">
    <property type="entry name" value="HTHARAC"/>
</dbReference>
<evidence type="ECO:0000259" key="5">
    <source>
        <dbReference type="PROSITE" id="PS01124"/>
    </source>
</evidence>
<accession>A0A072NIU5</accession>
<evidence type="ECO:0000259" key="6">
    <source>
        <dbReference type="PROSITE" id="PS50110"/>
    </source>
</evidence>
<dbReference type="PROSITE" id="PS50110">
    <property type="entry name" value="RESPONSE_REGULATORY"/>
    <property type="match status" value="1"/>
</dbReference>
<dbReference type="GO" id="GO:0000160">
    <property type="term" value="P:phosphorelay signal transduction system"/>
    <property type="evidence" value="ECO:0007669"/>
    <property type="project" value="InterPro"/>
</dbReference>
<dbReference type="PATRIC" id="fig|1348973.3.peg.3793"/>
<dbReference type="PROSITE" id="PS00041">
    <property type="entry name" value="HTH_ARAC_FAMILY_1"/>
    <property type="match status" value="1"/>
</dbReference>
<dbReference type="InterPro" id="IPR020449">
    <property type="entry name" value="Tscrpt_reg_AraC-type_HTH"/>
</dbReference>
<dbReference type="CDD" id="cd17535">
    <property type="entry name" value="REC_NarL-like"/>
    <property type="match status" value="1"/>
</dbReference>
<keyword evidence="3" id="KW-0804">Transcription</keyword>
<feature type="domain" description="HTH araC/xylS-type" evidence="5">
    <location>
        <begin position="238"/>
        <end position="336"/>
    </location>
</feature>
<dbReference type="InterPro" id="IPR018062">
    <property type="entry name" value="HTH_AraC-typ_CS"/>
</dbReference>
<dbReference type="InterPro" id="IPR009057">
    <property type="entry name" value="Homeodomain-like_sf"/>
</dbReference>
<proteinExistence type="predicted"/>
<dbReference type="SMART" id="SM00448">
    <property type="entry name" value="REC"/>
    <property type="match status" value="1"/>
</dbReference>
<dbReference type="PANTHER" id="PTHR43280">
    <property type="entry name" value="ARAC-FAMILY TRANSCRIPTIONAL REGULATOR"/>
    <property type="match status" value="1"/>
</dbReference>
<dbReference type="PROSITE" id="PS01124">
    <property type="entry name" value="HTH_ARAC_FAMILY_2"/>
    <property type="match status" value="1"/>
</dbReference>
<reference evidence="7 8" key="1">
    <citation type="submission" date="2014-04" db="EMBL/GenBank/DDBJ databases">
        <title>Draft genome sequence of Bacillus azotoformans MEV2011, a (co-) denitrifying strain unable to grow in the presence of oxygen.</title>
        <authorList>
            <person name="Nielsen M."/>
            <person name="Schreiber L."/>
            <person name="Finster K."/>
            <person name="Schramm A."/>
        </authorList>
    </citation>
    <scope>NUCLEOTIDE SEQUENCE [LARGE SCALE GENOMIC DNA]</scope>
    <source>
        <strain evidence="7 8">MEV2011</strain>
    </source>
</reference>
<dbReference type="AlphaFoldDB" id="A0A072NIU5"/>
<evidence type="ECO:0000256" key="1">
    <source>
        <dbReference type="ARBA" id="ARBA00023015"/>
    </source>
</evidence>
<dbReference type="InterPro" id="IPR018060">
    <property type="entry name" value="HTH_AraC"/>
</dbReference>
<keyword evidence="4" id="KW-0597">Phosphoprotein</keyword>
<dbReference type="InterPro" id="IPR011006">
    <property type="entry name" value="CheY-like_superfamily"/>
</dbReference>